<accession>A0ABR2EZU4</accession>
<keyword evidence="4" id="KW-1133">Transmembrane helix</keyword>
<dbReference type="PANTHER" id="PTHR11266">
    <property type="entry name" value="PEROXISOMAL MEMBRANE PROTEIN 2, PXMP2 MPV17"/>
    <property type="match status" value="1"/>
</dbReference>
<keyword evidence="3" id="KW-0812">Transmembrane</keyword>
<evidence type="ECO:0000256" key="4">
    <source>
        <dbReference type="ARBA" id="ARBA00022989"/>
    </source>
</evidence>
<dbReference type="Proteomes" id="UP001472677">
    <property type="component" value="Unassembled WGS sequence"/>
</dbReference>
<gene>
    <name evidence="7" type="ORF">V6N12_006779</name>
</gene>
<proteinExistence type="inferred from homology"/>
<name>A0ABR2EZU4_9ROSI</name>
<dbReference type="PANTHER" id="PTHR11266:SF18">
    <property type="entry name" value="OS12G0508100 PROTEIN"/>
    <property type="match status" value="1"/>
</dbReference>
<dbReference type="EMBL" id="JBBPBM010000009">
    <property type="protein sequence ID" value="KAK8568223.1"/>
    <property type="molecule type" value="Genomic_DNA"/>
</dbReference>
<evidence type="ECO:0000256" key="2">
    <source>
        <dbReference type="ARBA" id="ARBA00006824"/>
    </source>
</evidence>
<sequence length="344" mass="38468">MAGSFRRFSSITRLLQKQPDLTDPINRIHPFLRNQTQGQTREYFRFPNVVRKVREYEIPPSLFTSPFSSSSSSSSTASSGKVGFVGWYLGMVKSWPILTKSVTSSAIYIAADLSSQTISKSSADPYDLVRMSRMAGYGLLVLGPSLHFWFNLMSKLFPKTDLITTFKKMAMGQLIFGPVMTVVFFSLNARLQGESGEEIVSRLKRDLLPTMLSGVMYWPFCDFITFRFIPVHLQPLVFSKPSSLFSPFRAFDQSWATLTSGILTPRPTDLALAPVVCVETPMPSLGSMGSCVADSASVAMPRKLDSLSIVEEFIWKDACPFKYERVTGFSVAFALEETLRQCFC</sequence>
<comment type="caution">
    <text evidence="7">The sequence shown here is derived from an EMBL/GenBank/DDBJ whole genome shotgun (WGS) entry which is preliminary data.</text>
</comment>
<organism evidence="7 8">
    <name type="scientific">Hibiscus sabdariffa</name>
    <name type="common">roselle</name>
    <dbReference type="NCBI Taxonomy" id="183260"/>
    <lineage>
        <taxon>Eukaryota</taxon>
        <taxon>Viridiplantae</taxon>
        <taxon>Streptophyta</taxon>
        <taxon>Embryophyta</taxon>
        <taxon>Tracheophyta</taxon>
        <taxon>Spermatophyta</taxon>
        <taxon>Magnoliopsida</taxon>
        <taxon>eudicotyledons</taxon>
        <taxon>Gunneridae</taxon>
        <taxon>Pentapetalae</taxon>
        <taxon>rosids</taxon>
        <taxon>malvids</taxon>
        <taxon>Malvales</taxon>
        <taxon>Malvaceae</taxon>
        <taxon>Malvoideae</taxon>
        <taxon>Hibiscus</taxon>
    </lineage>
</organism>
<evidence type="ECO:0000256" key="6">
    <source>
        <dbReference type="RuleBase" id="RU363053"/>
    </source>
</evidence>
<comment type="similarity">
    <text evidence="2 6">Belongs to the peroxisomal membrane protein PXMP2/4 family.</text>
</comment>
<evidence type="ECO:0008006" key="9">
    <source>
        <dbReference type="Google" id="ProtNLM"/>
    </source>
</evidence>
<protein>
    <recommendedName>
        <fullName evidence="9">PXMP2/4 family protein 4</fullName>
    </recommendedName>
</protein>
<keyword evidence="8" id="KW-1185">Reference proteome</keyword>
<keyword evidence="5" id="KW-0472">Membrane</keyword>
<evidence type="ECO:0000256" key="5">
    <source>
        <dbReference type="ARBA" id="ARBA00023136"/>
    </source>
</evidence>
<dbReference type="InterPro" id="IPR007248">
    <property type="entry name" value="Mpv17_PMP22"/>
</dbReference>
<comment type="subcellular location">
    <subcellularLocation>
        <location evidence="1">Membrane</location>
        <topology evidence="1">Multi-pass membrane protein</topology>
    </subcellularLocation>
</comment>
<dbReference type="Pfam" id="PF04117">
    <property type="entry name" value="Mpv17_PMP22"/>
    <property type="match status" value="1"/>
</dbReference>
<evidence type="ECO:0000256" key="3">
    <source>
        <dbReference type="ARBA" id="ARBA00022692"/>
    </source>
</evidence>
<evidence type="ECO:0000313" key="7">
    <source>
        <dbReference type="EMBL" id="KAK8568223.1"/>
    </source>
</evidence>
<evidence type="ECO:0000313" key="8">
    <source>
        <dbReference type="Proteomes" id="UP001472677"/>
    </source>
</evidence>
<reference evidence="7 8" key="1">
    <citation type="journal article" date="2024" name="G3 (Bethesda)">
        <title>Genome assembly of Hibiscus sabdariffa L. provides insights into metabolisms of medicinal natural products.</title>
        <authorList>
            <person name="Kim T."/>
        </authorList>
    </citation>
    <scope>NUCLEOTIDE SEQUENCE [LARGE SCALE GENOMIC DNA]</scope>
    <source>
        <strain evidence="7">TK-2024</strain>
        <tissue evidence="7">Old leaves</tissue>
    </source>
</reference>
<evidence type="ECO:0000256" key="1">
    <source>
        <dbReference type="ARBA" id="ARBA00004141"/>
    </source>
</evidence>